<dbReference type="Gene3D" id="3.40.50.620">
    <property type="entry name" value="HUPs"/>
    <property type="match status" value="1"/>
</dbReference>
<dbReference type="CDD" id="cd23659">
    <property type="entry name" value="USP_At3g01520-like"/>
    <property type="match status" value="1"/>
</dbReference>
<organism evidence="2 3">
    <name type="scientific">Trichobilharzia regenti</name>
    <name type="common">Nasal bird schistosome</name>
    <dbReference type="NCBI Taxonomy" id="157069"/>
    <lineage>
        <taxon>Eukaryota</taxon>
        <taxon>Metazoa</taxon>
        <taxon>Spiralia</taxon>
        <taxon>Lophotrochozoa</taxon>
        <taxon>Platyhelminthes</taxon>
        <taxon>Trematoda</taxon>
        <taxon>Digenea</taxon>
        <taxon>Strigeidida</taxon>
        <taxon>Schistosomatoidea</taxon>
        <taxon>Schistosomatidae</taxon>
        <taxon>Trichobilharzia</taxon>
    </lineage>
</organism>
<dbReference type="InterPro" id="IPR014729">
    <property type="entry name" value="Rossmann-like_a/b/a_fold"/>
</dbReference>
<dbReference type="Pfam" id="PF00582">
    <property type="entry name" value="Usp"/>
    <property type="match status" value="1"/>
</dbReference>
<dbReference type="WBParaSite" id="TREG1_109160.1">
    <property type="protein sequence ID" value="TREG1_109160.1"/>
    <property type="gene ID" value="TREG1_109160"/>
</dbReference>
<keyword evidence="2" id="KW-1185">Reference proteome</keyword>
<evidence type="ECO:0000313" key="2">
    <source>
        <dbReference type="Proteomes" id="UP000050795"/>
    </source>
</evidence>
<protein>
    <submittedName>
        <fullName evidence="3 4">Usp domain-containing protein</fullName>
    </submittedName>
</protein>
<reference evidence="3 4" key="2">
    <citation type="submission" date="2023-11" db="UniProtKB">
        <authorList>
            <consortium name="WormBaseParasite"/>
        </authorList>
    </citation>
    <scope>IDENTIFICATION</scope>
</reference>
<proteinExistence type="predicted"/>
<dbReference type="AlphaFoldDB" id="A0A183VZ45"/>
<accession>A0A183VZ45</accession>
<dbReference type="PANTHER" id="PTHR46989">
    <property type="entry name" value="USP DOMAIN-CONTAINING PROTEIN"/>
    <property type="match status" value="1"/>
</dbReference>
<dbReference type="InterPro" id="IPR006016">
    <property type="entry name" value="UspA"/>
</dbReference>
<reference evidence="2" key="1">
    <citation type="submission" date="2022-06" db="EMBL/GenBank/DDBJ databases">
        <authorList>
            <person name="Berger JAMES D."/>
            <person name="Berger JAMES D."/>
        </authorList>
    </citation>
    <scope>NUCLEOTIDE SEQUENCE [LARGE SCALE GENOMIC DNA]</scope>
</reference>
<feature type="domain" description="UspA" evidence="1">
    <location>
        <begin position="14"/>
        <end position="162"/>
    </location>
</feature>
<evidence type="ECO:0000313" key="4">
    <source>
        <dbReference type="WBParaSite" id="TREG1_109160.1"/>
    </source>
</evidence>
<dbReference type="PRINTS" id="PR01438">
    <property type="entry name" value="UNVRSLSTRESS"/>
</dbReference>
<dbReference type="PANTHER" id="PTHR46989:SF3">
    <property type="entry name" value="USPA DOMAIN-CONTAINING PROTEIN"/>
    <property type="match status" value="1"/>
</dbReference>
<sequence>MPKDNSSKTKKPLRRILIPVDGPIESKHALLWYVDNMKHDGDLLLFVRVIDPILPSALSALSVECESMPAGSSFYIPDSDMRSAKSLCQQLVQEASKYGIKSEAFVQVDTKPGAALVKFISEMEINVVVMPHRGFGFWRRNFMGSVSSYILHHSHVPVSVVPPMNHH</sequence>
<evidence type="ECO:0000259" key="1">
    <source>
        <dbReference type="Pfam" id="PF00582"/>
    </source>
</evidence>
<dbReference type="OrthoDB" id="843225at2759"/>
<dbReference type="Proteomes" id="UP000050795">
    <property type="component" value="Unassembled WGS sequence"/>
</dbReference>
<name>A0A183VZ45_TRIRE</name>
<dbReference type="WBParaSite" id="TREG1_109150.1">
    <property type="protein sequence ID" value="TREG1_109150.1"/>
    <property type="gene ID" value="TREG1_109150"/>
</dbReference>
<dbReference type="InterPro" id="IPR006015">
    <property type="entry name" value="Universal_stress_UspA"/>
</dbReference>
<dbReference type="SUPFAM" id="SSF52402">
    <property type="entry name" value="Adenine nucleotide alpha hydrolases-like"/>
    <property type="match status" value="1"/>
</dbReference>
<evidence type="ECO:0000313" key="3">
    <source>
        <dbReference type="WBParaSite" id="TREG1_109150.1"/>
    </source>
</evidence>